<comment type="similarity">
    <text evidence="1">Belongs to the UPF0047 family.</text>
</comment>
<dbReference type="Proteomes" id="UP000192418">
    <property type="component" value="Unassembled WGS sequence"/>
</dbReference>
<accession>A0A1W2BAB2</accession>
<evidence type="ECO:0000313" key="2">
    <source>
        <dbReference type="EMBL" id="SMC69318.1"/>
    </source>
</evidence>
<dbReference type="OrthoDB" id="9801725at2"/>
<dbReference type="InterPro" id="IPR001602">
    <property type="entry name" value="UPF0047_YjbQ-like"/>
</dbReference>
<dbReference type="PIRSF" id="PIRSF004681">
    <property type="entry name" value="UCP004681"/>
    <property type="match status" value="1"/>
</dbReference>
<protein>
    <submittedName>
        <fullName evidence="2">Secondary thiamine-phosphate synthase enzyme</fullName>
    </submittedName>
</protein>
<evidence type="ECO:0000313" key="3">
    <source>
        <dbReference type="Proteomes" id="UP000192418"/>
    </source>
</evidence>
<dbReference type="NCBIfam" id="TIGR00149">
    <property type="entry name" value="TIGR00149_YjbQ"/>
    <property type="match status" value="1"/>
</dbReference>
<dbReference type="STRING" id="1121400.SAMN02746065_107124"/>
<dbReference type="Gene3D" id="2.60.120.460">
    <property type="entry name" value="YjbQ-like"/>
    <property type="match status" value="1"/>
</dbReference>
<keyword evidence="3" id="KW-1185">Reference proteome</keyword>
<proteinExistence type="inferred from homology"/>
<dbReference type="Pfam" id="PF01894">
    <property type="entry name" value="YjbQ"/>
    <property type="match status" value="1"/>
</dbReference>
<evidence type="ECO:0000256" key="1">
    <source>
        <dbReference type="ARBA" id="ARBA00005534"/>
    </source>
</evidence>
<sequence>MHITIATRKHTQLVDITPQIQQAVTDAAMDSGLVHVFSMHTTAGITINENADPDVKTDIINSLDGLFPWTGNYRHMEGNSAAHLKTSFMGAFQLVPVEKGSLVLGTWQSIFLCEFDGPRTRRVNLTFIHDQQFPTLLTPTSK</sequence>
<dbReference type="PANTHER" id="PTHR30615">
    <property type="entry name" value="UNCHARACTERIZED PROTEIN YJBQ-RELATED"/>
    <property type="match status" value="1"/>
</dbReference>
<organism evidence="2 3">
    <name type="scientific">Desulfocicer vacuolatum DSM 3385</name>
    <dbReference type="NCBI Taxonomy" id="1121400"/>
    <lineage>
        <taxon>Bacteria</taxon>
        <taxon>Pseudomonadati</taxon>
        <taxon>Thermodesulfobacteriota</taxon>
        <taxon>Desulfobacteria</taxon>
        <taxon>Desulfobacterales</taxon>
        <taxon>Desulfobacteraceae</taxon>
        <taxon>Desulfocicer</taxon>
    </lineage>
</organism>
<dbReference type="RefSeq" id="WP_084068343.1">
    <property type="nucleotide sequence ID" value="NZ_FWXY01000007.1"/>
</dbReference>
<name>A0A1W2BAB2_9BACT</name>
<reference evidence="2 3" key="1">
    <citation type="submission" date="2017-04" db="EMBL/GenBank/DDBJ databases">
        <authorList>
            <person name="Afonso C.L."/>
            <person name="Miller P.J."/>
            <person name="Scott M.A."/>
            <person name="Spackman E."/>
            <person name="Goraichik I."/>
            <person name="Dimitrov K.M."/>
            <person name="Suarez D.L."/>
            <person name="Swayne D.E."/>
        </authorList>
    </citation>
    <scope>NUCLEOTIDE SEQUENCE [LARGE SCALE GENOMIC DNA]</scope>
    <source>
        <strain evidence="2 3">DSM 3385</strain>
    </source>
</reference>
<gene>
    <name evidence="2" type="ORF">SAMN02746065_107124</name>
</gene>
<dbReference type="EMBL" id="FWXY01000007">
    <property type="protein sequence ID" value="SMC69318.1"/>
    <property type="molecule type" value="Genomic_DNA"/>
</dbReference>
<dbReference type="SUPFAM" id="SSF111038">
    <property type="entry name" value="YjbQ-like"/>
    <property type="match status" value="1"/>
</dbReference>
<dbReference type="PANTHER" id="PTHR30615:SF8">
    <property type="entry name" value="UPF0047 PROTEIN C4A8.02C"/>
    <property type="match status" value="1"/>
</dbReference>
<dbReference type="InterPro" id="IPR035917">
    <property type="entry name" value="YjbQ-like_sf"/>
</dbReference>
<dbReference type="AlphaFoldDB" id="A0A1W2BAB2"/>